<dbReference type="RefSeq" id="WP_180377834.1">
    <property type="nucleotide sequence ID" value="NZ_LXWF01000022.1"/>
</dbReference>
<dbReference type="Proteomes" id="UP000192359">
    <property type="component" value="Unassembled WGS sequence"/>
</dbReference>
<dbReference type="InterPro" id="IPR041522">
    <property type="entry name" value="CdaR_GGDEF"/>
</dbReference>
<name>A0A1Y1RPJ4_9MICC</name>
<gene>
    <name evidence="5" type="ORF">A7979_02200</name>
</gene>
<evidence type="ECO:0000313" key="5">
    <source>
        <dbReference type="EMBL" id="ORC18833.1"/>
    </source>
</evidence>
<dbReference type="InterPro" id="IPR042070">
    <property type="entry name" value="PucR_C-HTH_sf"/>
</dbReference>
<accession>A0A1Y1RPJ4</accession>
<dbReference type="PANTHER" id="PTHR33744">
    <property type="entry name" value="CARBOHYDRATE DIACID REGULATOR"/>
    <property type="match status" value="1"/>
</dbReference>
<dbReference type="EMBL" id="LXWF01000022">
    <property type="protein sequence ID" value="ORC18833.1"/>
    <property type="molecule type" value="Genomic_DNA"/>
</dbReference>
<dbReference type="InterPro" id="IPR025736">
    <property type="entry name" value="PucR_C-HTH_dom"/>
</dbReference>
<feature type="domain" description="PucR C-terminal helix-turn-helix" evidence="2">
    <location>
        <begin position="336"/>
        <end position="386"/>
    </location>
</feature>
<dbReference type="Pfam" id="PF14361">
    <property type="entry name" value="RsbRD_N"/>
    <property type="match status" value="1"/>
</dbReference>
<feature type="domain" description="RsbT co-antagonist protein RsbRD N-terminal" evidence="3">
    <location>
        <begin position="21"/>
        <end position="166"/>
    </location>
</feature>
<dbReference type="InterPro" id="IPR051448">
    <property type="entry name" value="CdaR-like_regulators"/>
</dbReference>
<keyword evidence="6" id="KW-1185">Reference proteome</keyword>
<dbReference type="AlphaFoldDB" id="A0A1Y1RPJ4"/>
<protein>
    <recommendedName>
        <fullName evidence="7">PucR C-terminal helix-turn-helix domain-containing protein</fullName>
    </recommendedName>
</protein>
<reference evidence="5 6" key="1">
    <citation type="submission" date="2016-05" db="EMBL/GenBank/DDBJ databases">
        <title>Draft genome sequence of a porcine commensal Rothia nasimurium.</title>
        <authorList>
            <person name="Gaiser R.A."/>
            <person name="Van Baarlen P."/>
            <person name="Wells J.M."/>
        </authorList>
    </citation>
    <scope>NUCLEOTIDE SEQUENCE [LARGE SCALE GENOMIC DNA]</scope>
    <source>
        <strain evidence="5 6">PT-32</strain>
    </source>
</reference>
<dbReference type="Pfam" id="PF17853">
    <property type="entry name" value="GGDEF_2"/>
    <property type="match status" value="1"/>
</dbReference>
<proteinExistence type="inferred from homology"/>
<evidence type="ECO:0000259" key="4">
    <source>
        <dbReference type="Pfam" id="PF17853"/>
    </source>
</evidence>
<organism evidence="5 6">
    <name type="scientific">Rothia nasimurium</name>
    <dbReference type="NCBI Taxonomy" id="85336"/>
    <lineage>
        <taxon>Bacteria</taxon>
        <taxon>Bacillati</taxon>
        <taxon>Actinomycetota</taxon>
        <taxon>Actinomycetes</taxon>
        <taxon>Micrococcales</taxon>
        <taxon>Micrococcaceae</taxon>
        <taxon>Rothia</taxon>
    </lineage>
</organism>
<evidence type="ECO:0000259" key="2">
    <source>
        <dbReference type="Pfam" id="PF13556"/>
    </source>
</evidence>
<dbReference type="InterPro" id="IPR025751">
    <property type="entry name" value="RsbRD_N_dom"/>
</dbReference>
<evidence type="ECO:0000259" key="3">
    <source>
        <dbReference type="Pfam" id="PF14361"/>
    </source>
</evidence>
<dbReference type="Gene3D" id="1.10.10.2840">
    <property type="entry name" value="PucR C-terminal helix-turn-helix domain"/>
    <property type="match status" value="1"/>
</dbReference>
<evidence type="ECO:0000313" key="6">
    <source>
        <dbReference type="Proteomes" id="UP000192359"/>
    </source>
</evidence>
<comment type="caution">
    <text evidence="5">The sequence shown here is derived from an EMBL/GenBank/DDBJ whole genome shotgun (WGS) entry which is preliminary data.</text>
</comment>
<dbReference type="PANTHER" id="PTHR33744:SF15">
    <property type="entry name" value="CARBOHYDRATE DIACID REGULATOR"/>
    <property type="match status" value="1"/>
</dbReference>
<evidence type="ECO:0008006" key="7">
    <source>
        <dbReference type="Google" id="ProtNLM"/>
    </source>
</evidence>
<dbReference type="Pfam" id="PF13556">
    <property type="entry name" value="HTH_30"/>
    <property type="match status" value="1"/>
</dbReference>
<comment type="similarity">
    <text evidence="1">Belongs to the CdaR family.</text>
</comment>
<evidence type="ECO:0000256" key="1">
    <source>
        <dbReference type="ARBA" id="ARBA00006754"/>
    </source>
</evidence>
<feature type="domain" description="CdaR GGDEF-like" evidence="4">
    <location>
        <begin position="181"/>
        <end position="285"/>
    </location>
</feature>
<sequence>MSDARYISFDILLTQLAEEKDGLVSSTVAAILKEILDYSVIPQREVHRSVGCMFDAVLEVLRQSVIDTADSNQALLCEAVGHNQAAISSQLVEHCLVQRVSIGAVLRAYRMVLTGIQQWCARLARRQGLPMEQNLQLVEYLWVAGDQLMIQIAQLYDDVAVEGSARRGALKQEFLGQLVEGRATHATELAQRASSLGLPEGGECAVILGRASQAEEWIQWVEHHVATGAAPALAAQVDGQLVGLVPECKDVGVLPEAPEGVVCAVGSCGGADSWGKSFAEARSVLVALPPEATGWHSIESLGWKVAVGQLPGVGEALTRSLYDPLGQSRPGEMPLFKCIEVFVEAGRNYRLAAEQLYIHENTLRNKVARFERLTGQSLSDINVCLGVLWVSYYLKLPRGDDESRSKDRLVNT</sequence>